<proteinExistence type="predicted"/>
<dbReference type="PANTHER" id="PTHR28004:SF2">
    <property type="entry name" value="D-SERINE DEHYDRATASE"/>
    <property type="match status" value="1"/>
</dbReference>
<name>A0ABP9J5H3_9MICO</name>
<dbReference type="InterPro" id="IPR001608">
    <property type="entry name" value="Ala_racemase_N"/>
</dbReference>
<dbReference type="InterPro" id="IPR029066">
    <property type="entry name" value="PLP-binding_barrel"/>
</dbReference>
<organism evidence="2 3">
    <name type="scientific">Terrabacter aeriphilus</name>
    <dbReference type="NCBI Taxonomy" id="515662"/>
    <lineage>
        <taxon>Bacteria</taxon>
        <taxon>Bacillati</taxon>
        <taxon>Actinomycetota</taxon>
        <taxon>Actinomycetes</taxon>
        <taxon>Micrococcales</taxon>
        <taxon>Intrasporangiaceae</taxon>
        <taxon>Terrabacter</taxon>
    </lineage>
</organism>
<dbReference type="InterPro" id="IPR051466">
    <property type="entry name" value="D-amino_acid_metab_enzyme"/>
</dbReference>
<dbReference type="Pfam" id="PF01168">
    <property type="entry name" value="Ala_racemase_N"/>
    <property type="match status" value="1"/>
</dbReference>
<keyword evidence="3" id="KW-1185">Reference proteome</keyword>
<dbReference type="SUPFAM" id="SSF51419">
    <property type="entry name" value="PLP-binding barrel"/>
    <property type="match status" value="1"/>
</dbReference>
<comment type="caution">
    <text evidence="2">The sequence shown here is derived from an EMBL/GenBank/DDBJ whole genome shotgun (WGS) entry which is preliminary data.</text>
</comment>
<evidence type="ECO:0000313" key="3">
    <source>
        <dbReference type="Proteomes" id="UP001500427"/>
    </source>
</evidence>
<evidence type="ECO:0000259" key="1">
    <source>
        <dbReference type="Pfam" id="PF01168"/>
    </source>
</evidence>
<protein>
    <submittedName>
        <fullName evidence="2">Amino acid deaminase/aldolase</fullName>
    </submittedName>
</protein>
<dbReference type="PANTHER" id="PTHR28004">
    <property type="entry name" value="ZGC:162816-RELATED"/>
    <property type="match status" value="1"/>
</dbReference>
<reference evidence="3" key="1">
    <citation type="journal article" date="2019" name="Int. J. Syst. Evol. Microbiol.">
        <title>The Global Catalogue of Microorganisms (GCM) 10K type strain sequencing project: providing services to taxonomists for standard genome sequencing and annotation.</title>
        <authorList>
            <consortium name="The Broad Institute Genomics Platform"/>
            <consortium name="The Broad Institute Genome Sequencing Center for Infectious Disease"/>
            <person name="Wu L."/>
            <person name="Ma J."/>
        </authorList>
    </citation>
    <scope>NUCLEOTIDE SEQUENCE [LARGE SCALE GENOMIC DNA]</scope>
    <source>
        <strain evidence="3">JCM 17687</strain>
    </source>
</reference>
<accession>A0ABP9J5H3</accession>
<dbReference type="RefSeq" id="WP_345506395.1">
    <property type="nucleotide sequence ID" value="NZ_BAABIW010000009.1"/>
</dbReference>
<dbReference type="Gene3D" id="3.20.20.10">
    <property type="entry name" value="Alanine racemase"/>
    <property type="match status" value="1"/>
</dbReference>
<gene>
    <name evidence="2" type="ORF">GCM10023258_10480</name>
</gene>
<sequence length="398" mass="42305">MPRRPSPPPAGRRSADRLTAATAHLPAPLAVVDLDAFDTNAARLVELAGGVPIRVATKSLRSRPLIERALEHEGFAGLMCYSVREALWWARGGRSDLLVAYPSVDVPALAELAADRALRDAVVVMIDSVEHADLLAREVPRHEGLRVAVDVDASLRVGPAHVGVRRSPVRTPADVEAVVRRAQERGLVVSGLMFYDAQIAGLPDSSPVVRRMKTASDADLRTRRAEVVAAVRALADLELVNGGGTGSLHITHLDPSLTELASGSGLFAPTLFDGYDALDLTPAAFFALPVVRRPGPGMVTAYGGGYIASGPAGPSRVPSPLPEQDLALLPREGAGEVQTPLVGRGADRLRLGERVWFRHAKAGELAERFDELVLVAGDRDIEVVGRAATYRGEGRSFG</sequence>
<evidence type="ECO:0000313" key="2">
    <source>
        <dbReference type="EMBL" id="GAA5021249.1"/>
    </source>
</evidence>
<dbReference type="EMBL" id="BAABIW010000009">
    <property type="protein sequence ID" value="GAA5021249.1"/>
    <property type="molecule type" value="Genomic_DNA"/>
</dbReference>
<feature type="domain" description="Alanine racemase N-terminal" evidence="1">
    <location>
        <begin position="32"/>
        <end position="210"/>
    </location>
</feature>
<dbReference type="Proteomes" id="UP001500427">
    <property type="component" value="Unassembled WGS sequence"/>
</dbReference>